<dbReference type="AlphaFoldDB" id="A0A937RKC8"/>
<reference evidence="1" key="1">
    <citation type="submission" date="2020-12" db="EMBL/GenBank/DDBJ databases">
        <title>Genomic characterization of non-nitrogen-fixing Frankia strains.</title>
        <authorList>
            <person name="Carlos-Shanley C."/>
            <person name="Guerra T."/>
            <person name="Hahn D."/>
        </authorList>
    </citation>
    <scope>NUCLEOTIDE SEQUENCE</scope>
    <source>
        <strain evidence="1">CN6</strain>
    </source>
</reference>
<dbReference type="Proteomes" id="UP000604475">
    <property type="component" value="Unassembled WGS sequence"/>
</dbReference>
<dbReference type="PANTHER" id="PTHR35807:SF1">
    <property type="entry name" value="TRANSCRIPTIONAL REGULATOR REDD"/>
    <property type="match status" value="1"/>
</dbReference>
<dbReference type="EMBL" id="JAEACQ010000287">
    <property type="protein sequence ID" value="MBL7631872.1"/>
    <property type="molecule type" value="Genomic_DNA"/>
</dbReference>
<proteinExistence type="predicted"/>
<keyword evidence="2" id="KW-1185">Reference proteome</keyword>
<comment type="caution">
    <text evidence="1">The sequence shown here is derived from an EMBL/GenBank/DDBJ whole genome shotgun (WGS) entry which is preliminary data.</text>
</comment>
<dbReference type="InterPro" id="IPR051677">
    <property type="entry name" value="AfsR-DnrI-RedD_regulator"/>
</dbReference>
<gene>
    <name evidence="1" type="ORF">I7412_32880</name>
</gene>
<dbReference type="InterPro" id="IPR011990">
    <property type="entry name" value="TPR-like_helical_dom_sf"/>
</dbReference>
<dbReference type="RefSeq" id="WP_203031839.1">
    <property type="nucleotide sequence ID" value="NZ_JAEACQ010000287.1"/>
</dbReference>
<name>A0A937RKC8_9ACTN</name>
<evidence type="ECO:0000313" key="2">
    <source>
        <dbReference type="Proteomes" id="UP000604475"/>
    </source>
</evidence>
<dbReference type="GO" id="GO:0006355">
    <property type="term" value="P:regulation of DNA-templated transcription"/>
    <property type="evidence" value="ECO:0007669"/>
    <property type="project" value="TreeGrafter"/>
</dbReference>
<dbReference type="Gene3D" id="1.25.40.10">
    <property type="entry name" value="Tetratricopeptide repeat domain"/>
    <property type="match status" value="1"/>
</dbReference>
<protein>
    <submittedName>
        <fullName evidence="1">Bacterial transcriptional activator domain-containing protein</fullName>
    </submittedName>
</protein>
<evidence type="ECO:0000313" key="1">
    <source>
        <dbReference type="EMBL" id="MBL7631872.1"/>
    </source>
</evidence>
<organism evidence="1 2">
    <name type="scientific">Frankia nepalensis</name>
    <dbReference type="NCBI Taxonomy" id="1836974"/>
    <lineage>
        <taxon>Bacteria</taxon>
        <taxon>Bacillati</taxon>
        <taxon>Actinomycetota</taxon>
        <taxon>Actinomycetes</taxon>
        <taxon>Frankiales</taxon>
        <taxon>Frankiaceae</taxon>
        <taxon>Frankia</taxon>
    </lineage>
</organism>
<dbReference type="GO" id="GO:0003677">
    <property type="term" value="F:DNA binding"/>
    <property type="evidence" value="ECO:0007669"/>
    <property type="project" value="TreeGrafter"/>
</dbReference>
<dbReference type="PANTHER" id="PTHR35807">
    <property type="entry name" value="TRANSCRIPTIONAL REGULATOR REDD-RELATED"/>
    <property type="match status" value="1"/>
</dbReference>
<sequence>MPVSYQGSGMGRPAGGYDVPRWQTETWVTAGALLGAVGAASVASRRRRRHDGSAFDAGRAAGQGPASWDGWVDDTRGSEDEPWYGDAPASSGYAEPGWVARVSLLSPPGAVNRAGEYFDAPSAGERTLEVLAWLATHRGYPRADLEAAVWGIGDHADAVTDQLVLARRVLVALAGDHPDGWITSDGPLLHLDSRVVTDFDLLHRRLAHALAHRDEPETVIPVLAEGLSLVGTGRGIHPWSRAELDPAITSTAISAATLLAECHLDCADPAGALAATARGLALDPAHPGLVALRMHAHAYTGDAAGLAGEYRSYRAAEQSSPHWSGQPNRALEQLYYELAGDLPATLGT</sequence>
<accession>A0A937RKC8</accession>